<evidence type="ECO:0000313" key="2">
    <source>
        <dbReference type="Proteomes" id="UP000712281"/>
    </source>
</evidence>
<name>A0A8S9J652_BRACR</name>
<protein>
    <submittedName>
        <fullName evidence="1">Uncharacterized protein</fullName>
    </submittedName>
</protein>
<gene>
    <name evidence="1" type="ORF">F2Q68_00000869</name>
</gene>
<sequence>MNRGENTLRQRLNLAGVIPMSKISASSPKRVDYFPNQGEYLPTVWDDTPKVLMEHIMVAADVFDACLLSNVLGFLGAKINGYLDEGLPLIAGRFEFARST</sequence>
<accession>A0A8S9J652</accession>
<evidence type="ECO:0000313" key="1">
    <source>
        <dbReference type="EMBL" id="KAF2576983.1"/>
    </source>
</evidence>
<proteinExistence type="predicted"/>
<dbReference type="EMBL" id="QGKW02001660">
    <property type="protein sequence ID" value="KAF2576983.1"/>
    <property type="molecule type" value="Genomic_DNA"/>
</dbReference>
<comment type="caution">
    <text evidence="1">The sequence shown here is derived from an EMBL/GenBank/DDBJ whole genome shotgun (WGS) entry which is preliminary data.</text>
</comment>
<reference evidence="1" key="1">
    <citation type="submission" date="2019-12" db="EMBL/GenBank/DDBJ databases">
        <title>Genome sequencing and annotation of Brassica cretica.</title>
        <authorList>
            <person name="Studholme D.J."/>
            <person name="Sarris P.F."/>
        </authorList>
    </citation>
    <scope>NUCLEOTIDE SEQUENCE</scope>
    <source>
        <strain evidence="1">PFS-001/15</strain>
        <tissue evidence="1">Leaf</tissue>
    </source>
</reference>
<organism evidence="1 2">
    <name type="scientific">Brassica cretica</name>
    <name type="common">Mustard</name>
    <dbReference type="NCBI Taxonomy" id="69181"/>
    <lineage>
        <taxon>Eukaryota</taxon>
        <taxon>Viridiplantae</taxon>
        <taxon>Streptophyta</taxon>
        <taxon>Embryophyta</taxon>
        <taxon>Tracheophyta</taxon>
        <taxon>Spermatophyta</taxon>
        <taxon>Magnoliopsida</taxon>
        <taxon>eudicotyledons</taxon>
        <taxon>Gunneridae</taxon>
        <taxon>Pentapetalae</taxon>
        <taxon>rosids</taxon>
        <taxon>malvids</taxon>
        <taxon>Brassicales</taxon>
        <taxon>Brassicaceae</taxon>
        <taxon>Brassiceae</taxon>
        <taxon>Brassica</taxon>
    </lineage>
</organism>
<dbReference type="AlphaFoldDB" id="A0A8S9J652"/>
<dbReference type="Proteomes" id="UP000712281">
    <property type="component" value="Unassembled WGS sequence"/>
</dbReference>